<dbReference type="Proteomes" id="UP000799436">
    <property type="component" value="Unassembled WGS sequence"/>
</dbReference>
<gene>
    <name evidence="3" type="ORF">EJ03DRAFT_350997</name>
</gene>
<feature type="region of interest" description="Disordered" evidence="1">
    <location>
        <begin position="885"/>
        <end position="906"/>
    </location>
</feature>
<keyword evidence="2" id="KW-0472">Membrane</keyword>
<feature type="compositionally biased region" description="Basic and acidic residues" evidence="1">
    <location>
        <begin position="405"/>
        <end position="415"/>
    </location>
</feature>
<evidence type="ECO:0000313" key="4">
    <source>
        <dbReference type="Proteomes" id="UP000799436"/>
    </source>
</evidence>
<feature type="compositionally biased region" description="Pro residues" evidence="1">
    <location>
        <begin position="299"/>
        <end position="311"/>
    </location>
</feature>
<keyword evidence="2" id="KW-1133">Transmembrane helix</keyword>
<feature type="region of interest" description="Disordered" evidence="1">
    <location>
        <begin position="133"/>
        <end position="160"/>
    </location>
</feature>
<feature type="region of interest" description="Disordered" evidence="1">
    <location>
        <begin position="1213"/>
        <end position="1242"/>
    </location>
</feature>
<feature type="region of interest" description="Disordered" evidence="1">
    <location>
        <begin position="483"/>
        <end position="537"/>
    </location>
</feature>
<keyword evidence="4" id="KW-1185">Reference proteome</keyword>
<keyword evidence="2" id="KW-0812">Transmembrane</keyword>
<dbReference type="OrthoDB" id="3546893at2759"/>
<organism evidence="3 4">
    <name type="scientific">Teratosphaeria nubilosa</name>
    <dbReference type="NCBI Taxonomy" id="161662"/>
    <lineage>
        <taxon>Eukaryota</taxon>
        <taxon>Fungi</taxon>
        <taxon>Dikarya</taxon>
        <taxon>Ascomycota</taxon>
        <taxon>Pezizomycotina</taxon>
        <taxon>Dothideomycetes</taxon>
        <taxon>Dothideomycetidae</taxon>
        <taxon>Mycosphaerellales</taxon>
        <taxon>Teratosphaeriaceae</taxon>
        <taxon>Teratosphaeria</taxon>
    </lineage>
</organism>
<feature type="compositionally biased region" description="Polar residues" evidence="1">
    <location>
        <begin position="1055"/>
        <end position="1065"/>
    </location>
</feature>
<accession>A0A6G1LBX9</accession>
<evidence type="ECO:0000256" key="1">
    <source>
        <dbReference type="SAM" id="MobiDB-lite"/>
    </source>
</evidence>
<reference evidence="3" key="1">
    <citation type="journal article" date="2020" name="Stud. Mycol.">
        <title>101 Dothideomycetes genomes: a test case for predicting lifestyles and emergence of pathogens.</title>
        <authorList>
            <person name="Haridas S."/>
            <person name="Albert R."/>
            <person name="Binder M."/>
            <person name="Bloem J."/>
            <person name="Labutti K."/>
            <person name="Salamov A."/>
            <person name="Andreopoulos B."/>
            <person name="Baker S."/>
            <person name="Barry K."/>
            <person name="Bills G."/>
            <person name="Bluhm B."/>
            <person name="Cannon C."/>
            <person name="Castanera R."/>
            <person name="Culley D."/>
            <person name="Daum C."/>
            <person name="Ezra D."/>
            <person name="Gonzalez J."/>
            <person name="Henrissat B."/>
            <person name="Kuo A."/>
            <person name="Liang C."/>
            <person name="Lipzen A."/>
            <person name="Lutzoni F."/>
            <person name="Magnuson J."/>
            <person name="Mondo S."/>
            <person name="Nolan M."/>
            <person name="Ohm R."/>
            <person name="Pangilinan J."/>
            <person name="Park H.-J."/>
            <person name="Ramirez L."/>
            <person name="Alfaro M."/>
            <person name="Sun H."/>
            <person name="Tritt A."/>
            <person name="Yoshinaga Y."/>
            <person name="Zwiers L.-H."/>
            <person name="Turgeon B."/>
            <person name="Goodwin S."/>
            <person name="Spatafora J."/>
            <person name="Crous P."/>
            <person name="Grigoriev I."/>
        </authorList>
    </citation>
    <scope>NUCLEOTIDE SEQUENCE</scope>
    <source>
        <strain evidence="3">CBS 116005</strain>
    </source>
</reference>
<name>A0A6G1LBX9_9PEZI</name>
<feature type="transmembrane region" description="Helical" evidence="2">
    <location>
        <begin position="50"/>
        <end position="73"/>
    </location>
</feature>
<feature type="region of interest" description="Disordered" evidence="1">
    <location>
        <begin position="175"/>
        <end position="204"/>
    </location>
</feature>
<protein>
    <submittedName>
        <fullName evidence="3">Uncharacterized protein</fullName>
    </submittedName>
</protein>
<feature type="region of interest" description="Disordered" evidence="1">
    <location>
        <begin position="1050"/>
        <end position="1075"/>
    </location>
</feature>
<feature type="compositionally biased region" description="Low complexity" evidence="1">
    <location>
        <begin position="553"/>
        <end position="568"/>
    </location>
</feature>
<feature type="region of interest" description="Disordered" evidence="1">
    <location>
        <begin position="553"/>
        <end position="625"/>
    </location>
</feature>
<sequence length="1307" mass="140268">MAPPMGVRNGPVFDVLEDGVLQQRNAVGSGSEAALAPASGAAQASAGSNAVYVGVGVGIGVLIFLLVGVLGGLTWRKRARHRRQVAEIDPNSTPVRMRHSEEISEAPRPVITARRSTMVPRYARAGWGALSSNETVHQSGPMSRRDRKKRDSVALPKKFKQRSIPLRRLKHLSAIIESPRSRSAKSPSPARRNTVGTLVRPPSAGKSMFRKTITMVHPAERNEDVFTASGSPRPDVLPSFAIRSPGMYGAAIANDDRAKVLRSLSVGAMPNAQGSAPARPSTKERPQMHFRSLSLGAPPSQPPSGPVPPLPERSMLRDVLNAANVNRRPVLIPRMSSSSGQSADSSVLVTSPILTLRDDCQKQLGLPSPSPTVEQVVAEDEGAQLKSVPVMNRQWQNPRIIGPRPTDEPRLDESKSAPALVRPRLERNPASVRSNMATYSTTSDLLEQRLSATSMDSEDSLRRMNRLSVPQFGTAARLSVSRVASSNSIPGVSNAGVQKVKVTTPRNSPRHSVSADGSPAEREKPTRTPLGTSPTTSVLQSISYNAVSMGVSPTRQTSYSTQSSGQSSNGNPFQWDHSMPLLKPSALKGSPNAKGTKGHRRQNCVRISTLTPQILGPPQSRPSSAAFMDGIEEEDAEDFKSDAEAGLRFISSQQNRLSLQRAPSPSSLVPVDPRVQTLRASPTPSSPILSAWTAWQHLHGENKHAIGLPSQRSDSQLSHLSVSDITNRTVSRQSSVSALSIPSFPSPSHSSAVLPSLSRSVVAVPEFSLQRPSTDSAMPQSSSPFALRMSSDDDEGAEDEPTDLLSSPPLPISKTQEYDPAWPMLHIPKRGAREYDPNSPGWPDSAIENQNADQAGRRSPSYFPFTAPGGFDHRPGSVIVDTEDECLSPRSRPSNYFGEDLPDTPPCSPKTIPGGFRVLFGGTAHTCSIPIPVEQRGEALREPRPRGSLEKLTSANASAIMATIPEVPPRVGFPTAVPILCPPPTVIIPHTTPTRPSGRSRTFSSASHLQFMQPAPAPPVPGQAPTAIMIAPCSSAAAVDSSPIPPPLQIHTRADSNGSVRSSITPRGPRSEPGKSVLKNALALRRMNSDLDITTRSDRRYTHLNREPSPLLPWIGTPDVESSESFNDLFDFELADRNFDQQQQTFAGAAADNSSDTLYAHNEFTRGTLDELDFQSLDRTIDGALAGLQHGPPSTASLWSRATIGVWEEGEKFWSSPGGVDDKENRRPGGAAGGDFKLEPSSPIDILKKPMSVKPGNGSELVALSNKRGGAGGGYDFGPHEEESRPSSICKTPRSLYDAYGFLKAEG</sequence>
<feature type="compositionally biased region" description="Polar residues" evidence="1">
    <location>
        <begin position="431"/>
        <end position="444"/>
    </location>
</feature>
<proteinExistence type="predicted"/>
<feature type="compositionally biased region" description="Acidic residues" evidence="1">
    <location>
        <begin position="792"/>
        <end position="802"/>
    </location>
</feature>
<feature type="region of interest" description="Disordered" evidence="1">
    <location>
        <begin position="397"/>
        <end position="444"/>
    </location>
</feature>
<evidence type="ECO:0000256" key="2">
    <source>
        <dbReference type="SAM" id="Phobius"/>
    </source>
</evidence>
<feature type="region of interest" description="Disordered" evidence="1">
    <location>
        <begin position="1270"/>
        <end position="1290"/>
    </location>
</feature>
<evidence type="ECO:0000313" key="3">
    <source>
        <dbReference type="EMBL" id="KAF2769724.1"/>
    </source>
</evidence>
<dbReference type="EMBL" id="ML995831">
    <property type="protein sequence ID" value="KAF2769724.1"/>
    <property type="molecule type" value="Genomic_DNA"/>
</dbReference>
<feature type="compositionally biased region" description="Polar residues" evidence="1">
    <location>
        <begin position="770"/>
        <end position="784"/>
    </location>
</feature>
<feature type="region of interest" description="Disordered" evidence="1">
    <location>
        <begin position="269"/>
        <end position="313"/>
    </location>
</feature>
<feature type="region of interest" description="Disordered" evidence="1">
    <location>
        <begin position="769"/>
        <end position="816"/>
    </location>
</feature>